<evidence type="ECO:0000256" key="1">
    <source>
        <dbReference type="ARBA" id="ARBA00012493"/>
    </source>
</evidence>
<dbReference type="Gene3D" id="3.10.10.10">
    <property type="entry name" value="HIV Type 1 Reverse Transcriptase, subunit A, domain 1"/>
    <property type="match status" value="1"/>
</dbReference>
<feature type="compositionally biased region" description="Polar residues" evidence="12">
    <location>
        <begin position="16"/>
        <end position="28"/>
    </location>
</feature>
<dbReference type="GO" id="GO:0003964">
    <property type="term" value="F:RNA-directed DNA polymerase activity"/>
    <property type="evidence" value="ECO:0007669"/>
    <property type="project" value="UniProtKB-KW"/>
</dbReference>
<feature type="compositionally biased region" description="Polar residues" evidence="12">
    <location>
        <begin position="1961"/>
        <end position="1976"/>
    </location>
</feature>
<feature type="compositionally biased region" description="Low complexity" evidence="12">
    <location>
        <begin position="426"/>
        <end position="436"/>
    </location>
</feature>
<feature type="region of interest" description="Disordered" evidence="12">
    <location>
        <begin position="1918"/>
        <end position="1976"/>
    </location>
</feature>
<dbReference type="GO" id="GO:0006508">
    <property type="term" value="P:proteolysis"/>
    <property type="evidence" value="ECO:0007669"/>
    <property type="project" value="UniProtKB-KW"/>
</dbReference>
<feature type="region of interest" description="Disordered" evidence="12">
    <location>
        <begin position="368"/>
        <end position="399"/>
    </location>
</feature>
<dbReference type="GO" id="GO:0003676">
    <property type="term" value="F:nucleic acid binding"/>
    <property type="evidence" value="ECO:0007669"/>
    <property type="project" value="InterPro"/>
</dbReference>
<feature type="domain" description="CCHC-type" evidence="13">
    <location>
        <begin position="869"/>
        <end position="885"/>
    </location>
</feature>
<evidence type="ECO:0000256" key="4">
    <source>
        <dbReference type="ARBA" id="ARBA00022695"/>
    </source>
</evidence>
<evidence type="ECO:0000256" key="3">
    <source>
        <dbReference type="ARBA" id="ARBA00022679"/>
    </source>
</evidence>
<dbReference type="SUPFAM" id="SSF50630">
    <property type="entry name" value="Acid proteases"/>
    <property type="match status" value="1"/>
</dbReference>
<evidence type="ECO:0000256" key="8">
    <source>
        <dbReference type="ARBA" id="ARBA00022801"/>
    </source>
</evidence>
<evidence type="ECO:0000259" key="14">
    <source>
        <dbReference type="PROSITE" id="PS50878"/>
    </source>
</evidence>
<organism evidence="15 16">
    <name type="scientific">Rubus yellow net virus</name>
    <dbReference type="NCBI Taxonomy" id="198310"/>
    <lineage>
        <taxon>Viruses</taxon>
        <taxon>Riboviria</taxon>
        <taxon>Pararnavirae</taxon>
        <taxon>Artverviricota</taxon>
        <taxon>Revtraviricetes</taxon>
        <taxon>Ortervirales</taxon>
        <taxon>Caulimoviridae</taxon>
        <taxon>Badnavirus</taxon>
        <taxon>Badnavirus reterubi</taxon>
    </lineage>
</organism>
<sequence length="1976" mass="224781">MSRSHTRLQAPPATERATSSSDSGTPTLEDQIRGYRRSARMRHQAQQRLRRTFGRDFRNTIERQLDPDAELSLSRRRRANLVPAEVLYAHNGQEPVNRVYEHYSELSAHVVDRQQDFRFIEEASYQRLTREGMQFIHVGMAMVRIQMLHRTDAGISALVVFRDTRWSDDRQVIGSMSVDMTRGAQLVYIIPNAMMSIHDFYNRIQVSIQTRGYGTGWEGGDSNMIITRSLVGRLTNTSITSFEYRIDNVTDYLASNGVACIPGQKWSVANRSGEWELQPSRIAAPLAVPTDARLRQNPNGNISLRFTDFRDQRIVEEGETSEPEGRPETKEDESTHYVLMFKHSSPRWDTLGQPSGKYDYMVRYDAPEPTTWPTTNRGWDDDPPKPPSPKGSYEVSLRGEKKLKEKELAEFTPETDLVSQWLNQLSNSAHNSGASSSDDEPKFDEADDEDDVYNQKTWEKEDQEKRELELQGWKPTGRPGLYEMIPEQEEEVYLRYEAEDEEEDQELQVIGAATMDEPEMEYPTRLEKVMGKLKNVSMEKLFPVSGMDSESSITGGGGGFIPPSPVPGAQGYPPATTSTMSTIGPADMQGWGGRVPRSRSPLGYGRPQQPWSLPSAQSDNGCMLVLPQDFTLIPDVINRWESITVNLINKMMFDSLQDKADYVENLLGEREKETWMTWRMQYEEEYKQLLTMSGDVRNITAAVKRVFGVHDPHTGSVHIQNQAYAELERLYCKRTDDVIPFLYDYYQLAAKSGRMWLGPELSEKLFRKLPPEIGPTIEQAYKDRYPGLTIGVLARANFILEYLQNVCKQAALQRSLKSLSFCRNMPVPGYYEKKQYGIRKAKTYKGKPHPTHVKVIKNKYKHTQGKKCKCYLCGIEGHYARECPKKVVKPQRAAYFNGMGLDDNWDVVSVEPGEEDDDEICSISEGENTGGMHELMAFKTQLPYPVEYEASTPQFLMPWTQVPVEKSDKPSWRRRKDISQVQKDCTHTWSDTQEVPISDRVCSICSDETPHGRRVTCTTCNINLCPICARMDYGIMLIAAKDTKSAAHWQYQNKDELIQHLYEHNAFLTRKVAELTSQLQEFHNRRPEDLISLADDLEDVSILDNASNRGKEEKELFQFGTTIPIDHIQNLENVAKIIEKWKDTPRVVIKETPESSTSNTIGALLAEEGIEELAAAVDTAYTEMPKGGLNKLYNTIVEFVIPQEKGAPTKFRVRAVIDTGCTCTCINSKKVPKEALEEAKYQMNFAGVNSTGETKLKMKNGKMIVSGSDFYTPYIAAFPMELPDVDMLIGCNFLRAMKGGVRLEGTEVTIYKKVTTIQTTLEPQKISLLRAEAEVGEELERMYYANDYSEEGISRLKNHRLLQELREQGYIGEEPMRHWAKNGIKCKLDIKNPDIVISSKPPDSVSKETKAQYQRHIDALLKIGVIQPSKSKHRTAAFITHSGTSIDPITKKEVRGKERMVFDYRSLNDNTHKDQYTLPGINTIISAIGNAKIFSKFDLKSGFHQVLMDEESIPWTAFVTPVGFYEWKVMPFGLANAPAVFQRKMDQCFAGTSEFIAVYIDDILVFSKTLKEHEKHLSIMLGICRDNGLVLSPSKMKLAATEIDFLGATIGDGRIKLQPHIIKKIAEVDDESLKTLKGLRSWLGVLNYARNYIPKCGTLLGPLYSKTSEHGDRRWHASDWALVKRIKGLVQNLPDLKLPTEEAYMIIETDGCMEGWGGVCKWKPMKADSASKEEICAYASGKFPTVKSTIDAEIFAVMESLEKFKIFYMNKDEVTIRTDCQAIITFYEKLNAKKPSRVRWLAFCDYITNSGVRMKFEHIKGKDNQLADNLSRLTQLITFVKWLPTELKDLAAELTRKDDGTPAKKEVQEEISCFLEAALRRAKRSVTTHQSEPRHVLWQKWQNPEGWLYCDERRSSTALPNTSATRSSSPESTLRQQRPEQPGTTGMLTSHQHWNDEPPQHGSSWPLTRNSPRVRM</sequence>
<feature type="region of interest" description="Disordered" evidence="12">
    <location>
        <begin position="422"/>
        <end position="484"/>
    </location>
</feature>
<dbReference type="EMBL" id="KM078034">
    <property type="protein sequence ID" value="AIS93167.1"/>
    <property type="molecule type" value="Genomic_DNA"/>
</dbReference>
<dbReference type="PROSITE" id="PS50158">
    <property type="entry name" value="ZF_CCHC"/>
    <property type="match status" value="1"/>
</dbReference>
<dbReference type="KEGG" id="vg:22921849"/>
<dbReference type="Pfam" id="PF00078">
    <property type="entry name" value="RVT_1"/>
    <property type="match status" value="1"/>
</dbReference>
<dbReference type="SMART" id="SM00343">
    <property type="entry name" value="ZnF_C2HC"/>
    <property type="match status" value="1"/>
</dbReference>
<feature type="compositionally biased region" description="Polar residues" evidence="12">
    <location>
        <begin position="1942"/>
        <end position="1952"/>
    </location>
</feature>
<dbReference type="Pfam" id="PF00098">
    <property type="entry name" value="zf-CCHC"/>
    <property type="match status" value="1"/>
</dbReference>
<dbReference type="InterPro" id="IPR000477">
    <property type="entry name" value="RT_dom"/>
</dbReference>
<keyword evidence="3" id="KW-0808">Transferase</keyword>
<keyword evidence="11" id="KW-0862">Zinc</keyword>
<keyword evidence="8" id="KW-0378">Hydrolase</keyword>
<dbReference type="Gene3D" id="4.10.60.10">
    <property type="entry name" value="Zinc finger, CCHC-type"/>
    <property type="match status" value="1"/>
</dbReference>
<protein>
    <recommendedName>
        <fullName evidence="1">RNA-directed DNA polymerase</fullName>
        <ecNumber evidence="1">2.7.7.49</ecNumber>
    </recommendedName>
</protein>
<keyword evidence="16" id="KW-1185">Reference proteome</keyword>
<dbReference type="InterPro" id="IPR036397">
    <property type="entry name" value="RNaseH_sf"/>
</dbReference>
<evidence type="ECO:0000256" key="12">
    <source>
        <dbReference type="SAM" id="MobiDB-lite"/>
    </source>
</evidence>
<keyword evidence="5" id="KW-0540">Nuclease</keyword>
<feature type="region of interest" description="Disordered" evidence="12">
    <location>
        <begin position="1"/>
        <end position="29"/>
    </location>
</feature>
<evidence type="ECO:0000313" key="16">
    <source>
        <dbReference type="Proteomes" id="UP000204385"/>
    </source>
</evidence>
<dbReference type="InterPro" id="IPR018061">
    <property type="entry name" value="Retropepsins"/>
</dbReference>
<dbReference type="PROSITE" id="PS50878">
    <property type="entry name" value="RT_POL"/>
    <property type="match status" value="1"/>
</dbReference>
<dbReference type="Pfam" id="PF22909">
    <property type="entry name" value="Caulimovir_coat_dom"/>
    <property type="match status" value="1"/>
</dbReference>
<evidence type="ECO:0000256" key="9">
    <source>
        <dbReference type="ARBA" id="ARBA00022842"/>
    </source>
</evidence>
<dbReference type="RefSeq" id="YP_009116631.1">
    <property type="nucleotide sequence ID" value="NC_026238.1"/>
</dbReference>
<dbReference type="CDD" id="cd01647">
    <property type="entry name" value="RT_LTR"/>
    <property type="match status" value="1"/>
</dbReference>
<dbReference type="InterPro" id="IPR036875">
    <property type="entry name" value="Znf_CCHC_sf"/>
</dbReference>
<keyword evidence="6" id="KW-0064">Aspartyl protease</keyword>
<dbReference type="PANTHER" id="PTHR33064">
    <property type="entry name" value="POL PROTEIN"/>
    <property type="match status" value="1"/>
</dbReference>
<dbReference type="Pfam" id="PF00077">
    <property type="entry name" value="RVP"/>
    <property type="match status" value="1"/>
</dbReference>
<keyword evidence="9" id="KW-0460">Magnesium</keyword>
<feature type="domain" description="Reverse transcriptase" evidence="14">
    <location>
        <begin position="1430"/>
        <end position="1610"/>
    </location>
</feature>
<dbReference type="InterPro" id="IPR001878">
    <property type="entry name" value="Znf_CCHC"/>
</dbReference>
<dbReference type="Gene3D" id="3.30.420.10">
    <property type="entry name" value="Ribonuclease H-like superfamily/Ribonuclease H"/>
    <property type="match status" value="1"/>
</dbReference>
<keyword evidence="10" id="KW-0695">RNA-directed DNA polymerase</keyword>
<dbReference type="InterPro" id="IPR021109">
    <property type="entry name" value="Peptidase_aspartic_dom_sf"/>
</dbReference>
<dbReference type="GO" id="GO:0004190">
    <property type="term" value="F:aspartic-type endopeptidase activity"/>
    <property type="evidence" value="ECO:0007669"/>
    <property type="project" value="UniProtKB-KW"/>
</dbReference>
<dbReference type="Gene3D" id="3.30.70.270">
    <property type="match status" value="2"/>
</dbReference>
<dbReference type="SUPFAM" id="SSF57756">
    <property type="entry name" value="Retrovirus zinc finger-like domains"/>
    <property type="match status" value="1"/>
</dbReference>
<accession>A0A097DCZ5</accession>
<dbReference type="InterPro" id="IPR043502">
    <property type="entry name" value="DNA/RNA_pol_sf"/>
</dbReference>
<dbReference type="InterPro" id="IPR051320">
    <property type="entry name" value="Viral_Replic_Matur_Polypro"/>
</dbReference>
<feature type="compositionally biased region" description="Polar residues" evidence="12">
    <location>
        <begin position="1918"/>
        <end position="1936"/>
    </location>
</feature>
<evidence type="ECO:0000259" key="13">
    <source>
        <dbReference type="PROSITE" id="PS50158"/>
    </source>
</evidence>
<keyword evidence="2" id="KW-0645">Protease</keyword>
<evidence type="ECO:0000256" key="11">
    <source>
        <dbReference type="PROSITE-ProRule" id="PRU00047"/>
    </source>
</evidence>
<evidence type="ECO:0000313" key="15">
    <source>
        <dbReference type="EMBL" id="AIS93167.1"/>
    </source>
</evidence>
<keyword evidence="7" id="KW-0255">Endonuclease</keyword>
<name>A0A097DCZ5_9VIRU</name>
<dbReference type="PANTHER" id="PTHR33064:SF37">
    <property type="entry name" value="RIBONUCLEASE H"/>
    <property type="match status" value="1"/>
</dbReference>
<dbReference type="Pfam" id="PF17917">
    <property type="entry name" value="RT_RNaseH"/>
    <property type="match status" value="1"/>
</dbReference>
<dbReference type="GO" id="GO:0008270">
    <property type="term" value="F:zinc ion binding"/>
    <property type="evidence" value="ECO:0007669"/>
    <property type="project" value="UniProtKB-KW"/>
</dbReference>
<keyword evidence="11" id="KW-0863">Zinc-finger</keyword>
<dbReference type="Proteomes" id="UP000204385">
    <property type="component" value="Segment"/>
</dbReference>
<feature type="compositionally biased region" description="Basic and acidic residues" evidence="12">
    <location>
        <begin position="457"/>
        <end position="469"/>
    </location>
</feature>
<feature type="region of interest" description="Disordered" evidence="12">
    <location>
        <begin position="584"/>
        <end position="613"/>
    </location>
</feature>
<evidence type="ECO:0000256" key="2">
    <source>
        <dbReference type="ARBA" id="ARBA00022670"/>
    </source>
</evidence>
<dbReference type="SUPFAM" id="SSF56672">
    <property type="entry name" value="DNA/RNA polymerases"/>
    <property type="match status" value="1"/>
</dbReference>
<dbReference type="EC" id="2.7.7.49" evidence="1"/>
<keyword evidence="4" id="KW-0548">Nucleotidyltransferase</keyword>
<dbReference type="GeneID" id="22921849"/>
<dbReference type="InterPro" id="IPR043128">
    <property type="entry name" value="Rev_trsase/Diguanyl_cyclase"/>
</dbReference>
<keyword evidence="11" id="KW-0479">Metal-binding</keyword>
<evidence type="ECO:0000256" key="6">
    <source>
        <dbReference type="ARBA" id="ARBA00022750"/>
    </source>
</evidence>
<dbReference type="GO" id="GO:0004519">
    <property type="term" value="F:endonuclease activity"/>
    <property type="evidence" value="ECO:0007669"/>
    <property type="project" value="UniProtKB-KW"/>
</dbReference>
<dbReference type="Gene3D" id="2.40.70.10">
    <property type="entry name" value="Acid Proteases"/>
    <property type="match status" value="1"/>
</dbReference>
<evidence type="ECO:0000256" key="5">
    <source>
        <dbReference type="ARBA" id="ARBA00022722"/>
    </source>
</evidence>
<evidence type="ECO:0000256" key="10">
    <source>
        <dbReference type="ARBA" id="ARBA00022918"/>
    </source>
</evidence>
<evidence type="ECO:0000256" key="7">
    <source>
        <dbReference type="ARBA" id="ARBA00022759"/>
    </source>
</evidence>
<reference evidence="15 16" key="1">
    <citation type="journal article" date="2015" name="Virus Genes">
        <title>A variant of Rubus yellow net virus with altered genomic organization.</title>
        <authorList>
            <person name="Diaz-Lara A."/>
            <person name="Mosier N.J."/>
            <person name="Keller K.E."/>
            <person name="Martin R.R."/>
        </authorList>
    </citation>
    <scope>NUCLEOTIDE SEQUENCE [LARGE SCALE GENOMIC DNA]</scope>
    <source>
        <strain evidence="15 16">Baumforth's Seedling A</strain>
    </source>
</reference>
<dbReference type="InterPro" id="IPR041373">
    <property type="entry name" value="RT_RNaseH"/>
</dbReference>
<proteinExistence type="predicted"/>